<dbReference type="SUPFAM" id="SSF55729">
    <property type="entry name" value="Acyl-CoA N-acyltransferases (Nat)"/>
    <property type="match status" value="1"/>
</dbReference>
<feature type="domain" description="N-acetyltransferase" evidence="4">
    <location>
        <begin position="18"/>
        <end position="182"/>
    </location>
</feature>
<evidence type="ECO:0000259" key="4">
    <source>
        <dbReference type="PROSITE" id="PS51186"/>
    </source>
</evidence>
<feature type="region of interest" description="Disordered" evidence="3">
    <location>
        <begin position="205"/>
        <end position="251"/>
    </location>
</feature>
<keyword evidence="2" id="KW-0012">Acyltransferase</keyword>
<sequence length="251" mass="28617">MNATRTALKSGDDVEPEVRIRRLHRRDLNRTWEFLKQVFREVNRTTVEYQRPRSKKRFLEVYEEKGIEQLLFVVSGSGKEQIVGYAECALAILGTDNWMNERYFRMRDMRPLFVEELAVHPDFQGRGLGSFVLDQLEHLARLRGCTHLVLEVAENNNHALKFYRTRSFYKLDAAVFLAKKVVNDAELLPPRPLSKRGATAVVEPVAPVVLPTDDPQAATQTTSKARPSTKAPRPKRTSAAGTRKAKTDTKP</sequence>
<dbReference type="GO" id="GO:0016747">
    <property type="term" value="F:acyltransferase activity, transferring groups other than amino-acyl groups"/>
    <property type="evidence" value="ECO:0007669"/>
    <property type="project" value="InterPro"/>
</dbReference>
<evidence type="ECO:0000313" key="6">
    <source>
        <dbReference type="Proteomes" id="UP000298781"/>
    </source>
</evidence>
<name>A0A4D7BE60_9HYPH</name>
<dbReference type="InterPro" id="IPR016181">
    <property type="entry name" value="Acyl_CoA_acyltransferase"/>
</dbReference>
<evidence type="ECO:0000256" key="2">
    <source>
        <dbReference type="ARBA" id="ARBA00023315"/>
    </source>
</evidence>
<accession>A0A4D7BE60</accession>
<feature type="compositionally biased region" description="Polar residues" evidence="3">
    <location>
        <begin position="217"/>
        <end position="226"/>
    </location>
</feature>
<proteinExistence type="predicted"/>
<dbReference type="PANTHER" id="PTHR43877">
    <property type="entry name" value="AMINOALKYLPHOSPHONATE N-ACETYLTRANSFERASE-RELATED-RELATED"/>
    <property type="match status" value="1"/>
</dbReference>
<organism evidence="5 6">
    <name type="scientific">Phreatobacter stygius</name>
    <dbReference type="NCBI Taxonomy" id="1940610"/>
    <lineage>
        <taxon>Bacteria</taxon>
        <taxon>Pseudomonadati</taxon>
        <taxon>Pseudomonadota</taxon>
        <taxon>Alphaproteobacteria</taxon>
        <taxon>Hyphomicrobiales</taxon>
        <taxon>Phreatobacteraceae</taxon>
        <taxon>Phreatobacter</taxon>
    </lineage>
</organism>
<gene>
    <name evidence="5" type="ORF">E8M01_17245</name>
</gene>
<dbReference type="PROSITE" id="PS51186">
    <property type="entry name" value="GNAT"/>
    <property type="match status" value="1"/>
</dbReference>
<dbReference type="KEGG" id="pstg:E8M01_17245"/>
<dbReference type="AlphaFoldDB" id="A0A4D7BE60"/>
<evidence type="ECO:0000256" key="1">
    <source>
        <dbReference type="ARBA" id="ARBA00022679"/>
    </source>
</evidence>
<dbReference type="Gene3D" id="3.40.630.30">
    <property type="match status" value="1"/>
</dbReference>
<evidence type="ECO:0000313" key="5">
    <source>
        <dbReference type="EMBL" id="QCI69280.1"/>
    </source>
</evidence>
<dbReference type="InterPro" id="IPR050832">
    <property type="entry name" value="Bact_Acetyltransf"/>
</dbReference>
<dbReference type="Pfam" id="PF00583">
    <property type="entry name" value="Acetyltransf_1"/>
    <property type="match status" value="1"/>
</dbReference>
<keyword evidence="6" id="KW-1185">Reference proteome</keyword>
<evidence type="ECO:0000256" key="3">
    <source>
        <dbReference type="SAM" id="MobiDB-lite"/>
    </source>
</evidence>
<dbReference type="Proteomes" id="UP000298781">
    <property type="component" value="Chromosome"/>
</dbReference>
<dbReference type="InterPro" id="IPR000182">
    <property type="entry name" value="GNAT_dom"/>
</dbReference>
<protein>
    <submittedName>
        <fullName evidence="5">GNAT family N-acetyltransferase</fullName>
    </submittedName>
</protein>
<reference evidence="5 6" key="1">
    <citation type="submission" date="2019-04" db="EMBL/GenBank/DDBJ databases">
        <title>Phreatobacter aquaticus sp. nov.</title>
        <authorList>
            <person name="Choi A."/>
        </authorList>
    </citation>
    <scope>NUCLEOTIDE SEQUENCE [LARGE SCALE GENOMIC DNA]</scope>
    <source>
        <strain evidence="5 6">KCTC 52518</strain>
    </source>
</reference>
<dbReference type="OrthoDB" id="9804026at2"/>
<dbReference type="EMBL" id="CP039690">
    <property type="protein sequence ID" value="QCI69280.1"/>
    <property type="molecule type" value="Genomic_DNA"/>
</dbReference>
<dbReference type="CDD" id="cd04301">
    <property type="entry name" value="NAT_SF"/>
    <property type="match status" value="1"/>
</dbReference>
<keyword evidence="1 5" id="KW-0808">Transferase</keyword>